<dbReference type="KEGG" id="tje:TJEJU_2282"/>
<dbReference type="PROSITE" id="PS51257">
    <property type="entry name" value="PROKAR_LIPOPROTEIN"/>
    <property type="match status" value="1"/>
</dbReference>
<sequence>MKYITIFLVLLVLLGCDQKAPIKIQEENWSKRKSTISMVDSLTITGKSYLSVYSQMYSYTQKEKYNLTGMISLRNVSEKDTIFISRADYFNTEGLKIRTYFNYPIYVSPMETLEIVIDQEDIEGGTGSNFIFEWSIPKNCPEPLFEGVMNSMQGTQGVSFTTHGKRIE</sequence>
<gene>
    <name evidence="1" type="ORF">TJEJU_2282</name>
</gene>
<evidence type="ECO:0000313" key="2">
    <source>
        <dbReference type="Proteomes" id="UP000215214"/>
    </source>
</evidence>
<dbReference type="RefSeq" id="WP_095072153.1">
    <property type="nucleotide sequence ID" value="NZ_LT899436.1"/>
</dbReference>
<dbReference type="OrthoDB" id="283474at2"/>
<organism evidence="1 2">
    <name type="scientific">Tenacibaculum jejuense</name>
    <dbReference type="NCBI Taxonomy" id="584609"/>
    <lineage>
        <taxon>Bacteria</taxon>
        <taxon>Pseudomonadati</taxon>
        <taxon>Bacteroidota</taxon>
        <taxon>Flavobacteriia</taxon>
        <taxon>Flavobacteriales</taxon>
        <taxon>Flavobacteriaceae</taxon>
        <taxon>Tenacibaculum</taxon>
    </lineage>
</organism>
<keyword evidence="1" id="KW-0449">Lipoprotein</keyword>
<dbReference type="InterPro" id="IPR021471">
    <property type="entry name" value="DUF3124"/>
</dbReference>
<keyword evidence="2" id="KW-1185">Reference proteome</keyword>
<proteinExistence type="predicted"/>
<evidence type="ECO:0000313" key="1">
    <source>
        <dbReference type="EMBL" id="SNR15968.1"/>
    </source>
</evidence>
<dbReference type="Proteomes" id="UP000215214">
    <property type="component" value="Chromosome TJEJU"/>
</dbReference>
<dbReference type="EMBL" id="LT899436">
    <property type="protein sequence ID" value="SNR15968.1"/>
    <property type="molecule type" value="Genomic_DNA"/>
</dbReference>
<protein>
    <submittedName>
        <fullName evidence="1">Probable lipoprotein</fullName>
    </submittedName>
</protein>
<accession>A0A238UBL1</accession>
<reference evidence="1 2" key="1">
    <citation type="submission" date="2017-07" db="EMBL/GenBank/DDBJ databases">
        <authorList>
            <person name="Sun Z.S."/>
            <person name="Albrecht U."/>
            <person name="Echele G."/>
            <person name="Lee C.C."/>
        </authorList>
    </citation>
    <scope>NUCLEOTIDE SEQUENCE [LARGE SCALE GENOMIC DNA]</scope>
    <source>
        <strain evidence="2">type strain: KCTC 22618</strain>
    </source>
</reference>
<dbReference type="Pfam" id="PF11322">
    <property type="entry name" value="DUF3124"/>
    <property type="match status" value="1"/>
</dbReference>
<dbReference type="AlphaFoldDB" id="A0A238UBL1"/>
<name>A0A238UBL1_9FLAO</name>